<gene>
    <name evidence="2" type="ORF">DN068_02890</name>
</gene>
<evidence type="ECO:0000256" key="1">
    <source>
        <dbReference type="SAM" id="SignalP"/>
    </source>
</evidence>
<keyword evidence="3" id="KW-1185">Reference proteome</keyword>
<dbReference type="Proteomes" id="UP000248745">
    <property type="component" value="Unassembled WGS sequence"/>
</dbReference>
<feature type="chain" id="PRO_5015856945" evidence="1">
    <location>
        <begin position="20"/>
        <end position="171"/>
    </location>
</feature>
<dbReference type="RefSeq" id="WP_110997378.1">
    <property type="nucleotide sequence ID" value="NZ_QKTW01000003.1"/>
</dbReference>
<dbReference type="InterPro" id="IPR036374">
    <property type="entry name" value="OxRdtase_Mopterin-bd_sf"/>
</dbReference>
<evidence type="ECO:0000313" key="3">
    <source>
        <dbReference type="Proteomes" id="UP000248745"/>
    </source>
</evidence>
<comment type="caution">
    <text evidence="2">The sequence shown here is derived from an EMBL/GenBank/DDBJ whole genome shotgun (WGS) entry which is preliminary data.</text>
</comment>
<evidence type="ECO:0000313" key="2">
    <source>
        <dbReference type="EMBL" id="PZF74538.1"/>
    </source>
</evidence>
<proteinExistence type="predicted"/>
<reference evidence="2 3" key="1">
    <citation type="submission" date="2018-06" db="EMBL/GenBank/DDBJ databases">
        <title>Mucibacter soli gen. nov., sp. nov., a new member of the family Chitinophagaceae producing mucin.</title>
        <authorList>
            <person name="Kim M.-K."/>
            <person name="Park S."/>
            <person name="Kim T.-S."/>
            <person name="Joung Y."/>
            <person name="Han J.-H."/>
            <person name="Kim S.B."/>
        </authorList>
    </citation>
    <scope>NUCLEOTIDE SEQUENCE [LARGE SCALE GENOMIC DNA]</scope>
    <source>
        <strain evidence="2 3">R1-15</strain>
    </source>
</reference>
<dbReference type="AlphaFoldDB" id="A0A2W2B3F7"/>
<protein>
    <submittedName>
        <fullName evidence="2">Molybdopterin-binding protein</fullName>
    </submittedName>
</protein>
<accession>A0A2W2B3F7</accession>
<dbReference type="Gene3D" id="3.90.420.10">
    <property type="entry name" value="Oxidoreductase, molybdopterin-binding domain"/>
    <property type="match status" value="1"/>
</dbReference>
<dbReference type="EMBL" id="QKTW01000003">
    <property type="protein sequence ID" value="PZF74538.1"/>
    <property type="molecule type" value="Genomic_DNA"/>
</dbReference>
<name>A0A2W2B3F7_9BACT</name>
<sequence length="171" mass="19085">MKKVLILLSFVLLQDAAIAQKKLTPTTSFTISGNVKTEATITLNALDTFKQVNIGDVSIKNHLGESKYTHEKLKGVLLKDVLKQVVYTSESPKVLSEFYFTCVATDGYKVVFSWNELYNNPLGDHVYVITEENGKKANAVDDRIAIISTTDVNTGRRYVKCLSKIIVNRIP</sequence>
<dbReference type="SUPFAM" id="SSF56524">
    <property type="entry name" value="Oxidoreductase molybdopterin-binding domain"/>
    <property type="match status" value="1"/>
</dbReference>
<feature type="signal peptide" evidence="1">
    <location>
        <begin position="1"/>
        <end position="19"/>
    </location>
</feature>
<dbReference type="OrthoDB" id="5366082at2"/>
<keyword evidence="1" id="KW-0732">Signal</keyword>
<organism evidence="2 3">
    <name type="scientific">Taibaiella soli</name>
    <dbReference type="NCBI Taxonomy" id="1649169"/>
    <lineage>
        <taxon>Bacteria</taxon>
        <taxon>Pseudomonadati</taxon>
        <taxon>Bacteroidota</taxon>
        <taxon>Chitinophagia</taxon>
        <taxon>Chitinophagales</taxon>
        <taxon>Chitinophagaceae</taxon>
        <taxon>Taibaiella</taxon>
    </lineage>
</organism>